<keyword evidence="3" id="KW-1185">Reference proteome</keyword>
<protein>
    <submittedName>
        <fullName evidence="2">Uncharacterized protein</fullName>
    </submittedName>
</protein>
<evidence type="ECO:0000313" key="3">
    <source>
        <dbReference type="Proteomes" id="UP000002029"/>
    </source>
</evidence>
<dbReference type="KEGG" id="sro:Sros_7177"/>
<organism evidence="2 3">
    <name type="scientific">Streptosporangium roseum (strain ATCC 12428 / DSM 43021 / JCM 3005 / KCTC 9067 / NCIMB 10171 / NRRL 2505 / NI 9100)</name>
    <dbReference type="NCBI Taxonomy" id="479432"/>
    <lineage>
        <taxon>Bacteria</taxon>
        <taxon>Bacillati</taxon>
        <taxon>Actinomycetota</taxon>
        <taxon>Actinomycetes</taxon>
        <taxon>Streptosporangiales</taxon>
        <taxon>Streptosporangiaceae</taxon>
        <taxon>Streptosporangium</taxon>
    </lineage>
</organism>
<sequence>MDTPWGGTEVNGHRHRRPSLAEPVHHIRGRNWEGMQVAI</sequence>
<reference evidence="2 3" key="1">
    <citation type="journal article" date="2010" name="Stand. Genomic Sci.">
        <title>Complete genome sequence of Streptosporangium roseum type strain (NI 9100).</title>
        <authorList>
            <person name="Nolan M."/>
            <person name="Sikorski J."/>
            <person name="Jando M."/>
            <person name="Lucas S."/>
            <person name="Lapidus A."/>
            <person name="Glavina Del Rio T."/>
            <person name="Chen F."/>
            <person name="Tice H."/>
            <person name="Pitluck S."/>
            <person name="Cheng J.F."/>
            <person name="Chertkov O."/>
            <person name="Sims D."/>
            <person name="Meincke L."/>
            <person name="Brettin T."/>
            <person name="Han C."/>
            <person name="Detter J.C."/>
            <person name="Bruce D."/>
            <person name="Goodwin L."/>
            <person name="Land M."/>
            <person name="Hauser L."/>
            <person name="Chang Y.J."/>
            <person name="Jeffries C.D."/>
            <person name="Ivanova N."/>
            <person name="Mavromatis K."/>
            <person name="Mikhailova N."/>
            <person name="Chen A."/>
            <person name="Palaniappan K."/>
            <person name="Chain P."/>
            <person name="Rohde M."/>
            <person name="Goker M."/>
            <person name="Bristow J."/>
            <person name="Eisen J.A."/>
            <person name="Markowitz V."/>
            <person name="Hugenholtz P."/>
            <person name="Kyrpides N.C."/>
            <person name="Klenk H.P."/>
        </authorList>
    </citation>
    <scope>NUCLEOTIDE SEQUENCE [LARGE SCALE GENOMIC DNA]</scope>
    <source>
        <strain evidence="3">ATCC 12428 / DSM 43021 / JCM 3005 / NI 9100</strain>
    </source>
</reference>
<gene>
    <name evidence="2" type="ordered locus">Sros_7177</name>
</gene>
<name>D2BAP1_STRRD</name>
<accession>D2BAP1</accession>
<evidence type="ECO:0000313" key="2">
    <source>
        <dbReference type="EMBL" id="ACZ89871.1"/>
    </source>
</evidence>
<dbReference type="HOGENOM" id="CLU_3317882_0_0_11"/>
<dbReference type="AlphaFoldDB" id="D2BAP1"/>
<evidence type="ECO:0000256" key="1">
    <source>
        <dbReference type="SAM" id="MobiDB-lite"/>
    </source>
</evidence>
<dbReference type="EMBL" id="CP001814">
    <property type="protein sequence ID" value="ACZ89871.1"/>
    <property type="molecule type" value="Genomic_DNA"/>
</dbReference>
<feature type="region of interest" description="Disordered" evidence="1">
    <location>
        <begin position="1"/>
        <end position="22"/>
    </location>
</feature>
<proteinExistence type="predicted"/>
<dbReference type="Proteomes" id="UP000002029">
    <property type="component" value="Chromosome"/>
</dbReference>